<feature type="binding site" evidence="8">
    <location>
        <position position="51"/>
    </location>
    <ligand>
        <name>GTP</name>
        <dbReference type="ChEBI" id="CHEBI:37565"/>
    </ligand>
</feature>
<keyword evidence="5 8" id="KW-0460">Magnesium</keyword>
<evidence type="ECO:0000256" key="1">
    <source>
        <dbReference type="ARBA" id="ARBA00022490"/>
    </source>
</evidence>
<comment type="function">
    <text evidence="8">Transfers a GMP moiety from GTP to Mo-molybdopterin (Mo-MPT) cofactor (Moco or molybdenum cofactor) to form Mo-molybdopterin guanine dinucleotide (Mo-MGD) cofactor.</text>
</comment>
<evidence type="ECO:0000256" key="3">
    <source>
        <dbReference type="ARBA" id="ARBA00022723"/>
    </source>
</evidence>
<dbReference type="SUPFAM" id="SSF53448">
    <property type="entry name" value="Nucleotide-diphospho-sugar transferases"/>
    <property type="match status" value="1"/>
</dbReference>
<dbReference type="PANTHER" id="PTHR19136">
    <property type="entry name" value="MOLYBDENUM COFACTOR GUANYLYLTRANSFERASE"/>
    <property type="match status" value="1"/>
</dbReference>
<dbReference type="PANTHER" id="PTHR19136:SF81">
    <property type="entry name" value="MOLYBDENUM COFACTOR GUANYLYLTRANSFERASE"/>
    <property type="match status" value="1"/>
</dbReference>
<keyword evidence="3 8" id="KW-0479">Metal-binding</keyword>
<keyword evidence="1 8" id="KW-0963">Cytoplasm</keyword>
<dbReference type="NCBIfam" id="TIGR02665">
    <property type="entry name" value="molyb_mobA"/>
    <property type="match status" value="1"/>
</dbReference>
<evidence type="ECO:0000256" key="2">
    <source>
        <dbReference type="ARBA" id="ARBA00022679"/>
    </source>
</evidence>
<evidence type="ECO:0000256" key="8">
    <source>
        <dbReference type="HAMAP-Rule" id="MF_00316"/>
    </source>
</evidence>
<dbReference type="EMBL" id="JBHSLL010000023">
    <property type="protein sequence ID" value="MFC5385980.1"/>
    <property type="molecule type" value="Genomic_DNA"/>
</dbReference>
<dbReference type="Pfam" id="PF12804">
    <property type="entry name" value="NTP_transf_3"/>
    <property type="match status" value="1"/>
</dbReference>
<evidence type="ECO:0000259" key="9">
    <source>
        <dbReference type="Pfam" id="PF12804"/>
    </source>
</evidence>
<comment type="domain">
    <text evidence="8">The N-terminal domain determines nucleotide recognition and specific binding, while the C-terminal domain determines the specific binding to the target protein.</text>
</comment>
<evidence type="ECO:0000313" key="10">
    <source>
        <dbReference type="EMBL" id="MFC5385980.1"/>
    </source>
</evidence>
<dbReference type="InterPro" id="IPR025877">
    <property type="entry name" value="MobA-like_NTP_Trfase"/>
</dbReference>
<dbReference type="HAMAP" id="MF_00316">
    <property type="entry name" value="MobA"/>
    <property type="match status" value="1"/>
</dbReference>
<comment type="subcellular location">
    <subcellularLocation>
        <location evidence="8">Cytoplasm</location>
    </subcellularLocation>
</comment>
<dbReference type="EC" id="2.7.7.77" evidence="8"/>
<keyword evidence="7 8" id="KW-0501">Molybdenum cofactor biosynthesis</keyword>
<evidence type="ECO:0000256" key="4">
    <source>
        <dbReference type="ARBA" id="ARBA00022741"/>
    </source>
</evidence>
<proteinExistence type="inferred from homology"/>
<name>A0ABW0GXL8_9HYPH</name>
<feature type="binding site" evidence="8">
    <location>
        <position position="23"/>
    </location>
    <ligand>
        <name>GTP</name>
        <dbReference type="ChEBI" id="CHEBI:37565"/>
    </ligand>
</feature>
<evidence type="ECO:0000256" key="7">
    <source>
        <dbReference type="ARBA" id="ARBA00023150"/>
    </source>
</evidence>
<comment type="similarity">
    <text evidence="8">Belongs to the MobA family.</text>
</comment>
<comment type="subunit">
    <text evidence="8">Monomer.</text>
</comment>
<comment type="cofactor">
    <cofactor evidence="8">
        <name>Mg(2+)</name>
        <dbReference type="ChEBI" id="CHEBI:18420"/>
    </cofactor>
</comment>
<dbReference type="Gene3D" id="3.90.550.10">
    <property type="entry name" value="Spore Coat Polysaccharide Biosynthesis Protein SpsA, Chain A"/>
    <property type="match status" value="1"/>
</dbReference>
<gene>
    <name evidence="8 10" type="primary">mobA</name>
    <name evidence="10" type="ORF">ACFPLB_08380</name>
</gene>
<keyword evidence="4 8" id="KW-0547">Nucleotide-binding</keyword>
<reference evidence="11" key="1">
    <citation type="journal article" date="2019" name="Int. J. Syst. Evol. Microbiol.">
        <title>The Global Catalogue of Microorganisms (GCM) 10K type strain sequencing project: providing services to taxonomists for standard genome sequencing and annotation.</title>
        <authorList>
            <consortium name="The Broad Institute Genomics Platform"/>
            <consortium name="The Broad Institute Genome Sequencing Center for Infectious Disease"/>
            <person name="Wu L."/>
            <person name="Ma J."/>
        </authorList>
    </citation>
    <scope>NUCLEOTIDE SEQUENCE [LARGE SCALE GENOMIC DNA]</scope>
    <source>
        <strain evidence="11">CGMCC 4.1415</strain>
    </source>
</reference>
<keyword evidence="2 8" id="KW-0808">Transferase</keyword>
<comment type="catalytic activity">
    <reaction evidence="8">
        <text>Mo-molybdopterin + GTP + H(+) = Mo-molybdopterin guanine dinucleotide + diphosphate</text>
        <dbReference type="Rhea" id="RHEA:34243"/>
        <dbReference type="ChEBI" id="CHEBI:15378"/>
        <dbReference type="ChEBI" id="CHEBI:33019"/>
        <dbReference type="ChEBI" id="CHEBI:37565"/>
        <dbReference type="ChEBI" id="CHEBI:71302"/>
        <dbReference type="ChEBI" id="CHEBI:71310"/>
        <dbReference type="EC" id="2.7.7.77"/>
    </reaction>
</comment>
<feature type="binding site" evidence="8">
    <location>
        <position position="103"/>
    </location>
    <ligand>
        <name>Mg(2+)</name>
        <dbReference type="ChEBI" id="CHEBI:18420"/>
    </ligand>
</feature>
<accession>A0ABW0GXL8</accession>
<keyword evidence="10" id="KW-0548">Nucleotidyltransferase</keyword>
<dbReference type="Proteomes" id="UP001596016">
    <property type="component" value="Unassembled WGS sequence"/>
</dbReference>
<dbReference type="InterPro" id="IPR013482">
    <property type="entry name" value="Molybde_CF_guanTrfase"/>
</dbReference>
<feature type="domain" description="MobA-like NTP transferase" evidence="9">
    <location>
        <begin position="7"/>
        <end position="162"/>
    </location>
</feature>
<evidence type="ECO:0000256" key="6">
    <source>
        <dbReference type="ARBA" id="ARBA00023134"/>
    </source>
</evidence>
<feature type="binding site" evidence="8">
    <location>
        <begin position="10"/>
        <end position="12"/>
    </location>
    <ligand>
        <name>GTP</name>
        <dbReference type="ChEBI" id="CHEBI:37565"/>
    </ligand>
</feature>
<dbReference type="CDD" id="cd02503">
    <property type="entry name" value="MobA"/>
    <property type="match status" value="1"/>
</dbReference>
<organism evidence="10 11">
    <name type="scientific">Aquamicrobium segne</name>
    <dbReference type="NCBI Taxonomy" id="469547"/>
    <lineage>
        <taxon>Bacteria</taxon>
        <taxon>Pseudomonadati</taxon>
        <taxon>Pseudomonadota</taxon>
        <taxon>Alphaproteobacteria</taxon>
        <taxon>Hyphomicrobiales</taxon>
        <taxon>Phyllobacteriaceae</taxon>
        <taxon>Aquamicrobium</taxon>
    </lineage>
</organism>
<dbReference type="RefSeq" id="WP_378228905.1">
    <property type="nucleotide sequence ID" value="NZ_JBHSLL010000023.1"/>
</dbReference>
<keyword evidence="11" id="KW-1185">Reference proteome</keyword>
<protein>
    <recommendedName>
        <fullName evidence="8">Molybdenum cofactor guanylyltransferase</fullName>
        <shortName evidence="8">MoCo guanylyltransferase</shortName>
        <ecNumber evidence="8">2.7.7.77</ecNumber>
    </recommendedName>
    <alternativeName>
        <fullName evidence="8">GTP:molybdopterin guanylyltransferase</fullName>
    </alternativeName>
    <alternativeName>
        <fullName evidence="8">Mo-MPT guanylyltransferase</fullName>
    </alternativeName>
    <alternativeName>
        <fullName evidence="8">Molybdopterin guanylyltransferase</fullName>
    </alternativeName>
    <alternativeName>
        <fullName evidence="8">Molybdopterin-guanine dinucleotide synthase</fullName>
        <shortName evidence="8">MGD synthase</shortName>
    </alternativeName>
</protein>
<feature type="binding site" evidence="8">
    <location>
        <position position="103"/>
    </location>
    <ligand>
        <name>GTP</name>
        <dbReference type="ChEBI" id="CHEBI:37565"/>
    </ligand>
</feature>
<keyword evidence="6 8" id="KW-0342">GTP-binding</keyword>
<comment type="caution">
    <text evidence="10">The sequence shown here is derived from an EMBL/GenBank/DDBJ whole genome shotgun (WGS) entry which is preliminary data.</text>
</comment>
<dbReference type="GO" id="GO:0061603">
    <property type="term" value="F:molybdenum cofactor guanylyltransferase activity"/>
    <property type="evidence" value="ECO:0007669"/>
    <property type="project" value="UniProtKB-EC"/>
</dbReference>
<dbReference type="InterPro" id="IPR029044">
    <property type="entry name" value="Nucleotide-diphossugar_trans"/>
</dbReference>
<sequence>MHHTIAGLIVAGGLSSRMGGGDKSLLELDEKPILDHIISRLQPQVHTLALNANGKASRFAAYGLPILPDTLPDFPGPLAGVLAGLDWMETQTRHQFLATVASDTPFLPHDLVHRLFAAKTDNPQTIILAGSNGRQHPVFALWPAGLSGELRNYLQAGHRKMFDFIAAKPFITVEFAAQNGLDPFFNINTPADLAAALPFIREDRA</sequence>
<feature type="binding site" evidence="8">
    <location>
        <position position="69"/>
    </location>
    <ligand>
        <name>GTP</name>
        <dbReference type="ChEBI" id="CHEBI:37565"/>
    </ligand>
</feature>
<evidence type="ECO:0000256" key="5">
    <source>
        <dbReference type="ARBA" id="ARBA00022842"/>
    </source>
</evidence>
<evidence type="ECO:0000313" key="11">
    <source>
        <dbReference type="Proteomes" id="UP001596016"/>
    </source>
</evidence>